<keyword evidence="8" id="KW-1185">Reference proteome</keyword>
<proteinExistence type="predicted"/>
<keyword evidence="3 6" id="KW-0812">Transmembrane</keyword>
<dbReference type="GO" id="GO:0016020">
    <property type="term" value="C:membrane"/>
    <property type="evidence" value="ECO:0007669"/>
    <property type="project" value="UniProtKB-SubCell"/>
</dbReference>
<dbReference type="Gene3D" id="1.20.1250.20">
    <property type="entry name" value="MFS general substrate transporter like domains"/>
    <property type="match status" value="2"/>
</dbReference>
<keyword evidence="2" id="KW-0813">Transport</keyword>
<dbReference type="InterPro" id="IPR024371">
    <property type="entry name" value="AcetylCoA_trans_1-like"/>
</dbReference>
<organism evidence="7 8">
    <name type="scientific">Allopontixanthobacter sediminis</name>
    <dbReference type="NCBI Taxonomy" id="1689985"/>
    <lineage>
        <taxon>Bacteria</taxon>
        <taxon>Pseudomonadati</taxon>
        <taxon>Pseudomonadota</taxon>
        <taxon>Alphaproteobacteria</taxon>
        <taxon>Sphingomonadales</taxon>
        <taxon>Erythrobacteraceae</taxon>
        <taxon>Allopontixanthobacter</taxon>
    </lineage>
</organism>
<dbReference type="OrthoDB" id="9787815at2"/>
<feature type="transmembrane region" description="Helical" evidence="6">
    <location>
        <begin position="242"/>
        <end position="263"/>
    </location>
</feature>
<dbReference type="GO" id="GO:0035348">
    <property type="term" value="P:acetyl-CoA transmembrane transport"/>
    <property type="evidence" value="ECO:0007669"/>
    <property type="project" value="InterPro"/>
</dbReference>
<gene>
    <name evidence="7" type="ORF">GRI65_02730</name>
</gene>
<feature type="transmembrane region" description="Helical" evidence="6">
    <location>
        <begin position="188"/>
        <end position="208"/>
    </location>
</feature>
<dbReference type="GO" id="GO:0008521">
    <property type="term" value="F:acetyl-CoA transmembrane transporter activity"/>
    <property type="evidence" value="ECO:0007669"/>
    <property type="project" value="InterPro"/>
</dbReference>
<comment type="subcellular location">
    <subcellularLocation>
        <location evidence="1">Membrane</location>
        <topology evidence="1">Multi-pass membrane protein</topology>
    </subcellularLocation>
</comment>
<feature type="transmembrane region" description="Helical" evidence="6">
    <location>
        <begin position="165"/>
        <end position="182"/>
    </location>
</feature>
<dbReference type="EMBL" id="WTYL01000001">
    <property type="protein sequence ID" value="MXP43369.1"/>
    <property type="molecule type" value="Genomic_DNA"/>
</dbReference>
<evidence type="ECO:0000313" key="7">
    <source>
        <dbReference type="EMBL" id="MXP43369.1"/>
    </source>
</evidence>
<evidence type="ECO:0000256" key="2">
    <source>
        <dbReference type="ARBA" id="ARBA00022448"/>
    </source>
</evidence>
<feature type="transmembrane region" description="Helical" evidence="6">
    <location>
        <begin position="531"/>
        <end position="551"/>
    </location>
</feature>
<dbReference type="Proteomes" id="UP000431922">
    <property type="component" value="Unassembled WGS sequence"/>
</dbReference>
<evidence type="ECO:0000256" key="6">
    <source>
        <dbReference type="SAM" id="Phobius"/>
    </source>
</evidence>
<reference evidence="7 8" key="1">
    <citation type="submission" date="2019-12" db="EMBL/GenBank/DDBJ databases">
        <title>Genomic-based taxomic classification of the family Erythrobacteraceae.</title>
        <authorList>
            <person name="Xu L."/>
        </authorList>
    </citation>
    <scope>NUCLEOTIDE SEQUENCE [LARGE SCALE GENOMIC DNA]</scope>
    <source>
        <strain evidence="7 8">KCTC 42453</strain>
    </source>
</reference>
<feature type="transmembrane region" description="Helical" evidence="6">
    <location>
        <begin position="416"/>
        <end position="432"/>
    </location>
</feature>
<dbReference type="Pfam" id="PF13000">
    <property type="entry name" value="Acatn"/>
    <property type="match status" value="1"/>
</dbReference>
<dbReference type="RefSeq" id="WP_160754982.1">
    <property type="nucleotide sequence ID" value="NZ_WTYL01000001.1"/>
</dbReference>
<keyword evidence="5 6" id="KW-0472">Membrane</keyword>
<comment type="caution">
    <text evidence="7">The sequence shown here is derived from an EMBL/GenBank/DDBJ whole genome shotgun (WGS) entry which is preliminary data.</text>
</comment>
<evidence type="ECO:0000256" key="3">
    <source>
        <dbReference type="ARBA" id="ARBA00022692"/>
    </source>
</evidence>
<sequence>MATSANSPSKPGWREVLAALRHRKTGYMLLFGFAAGLPYALLLGTLYAWLSDAEIDLETMGVFSLIGLAYAFKFLWSPALDRVNLPFMRRLGKRKQWIVTAQLFLGASLVTLSQLDPVGALGWFSLLAGLGAFASATQDVVIDAWRVDVADEVATIDILSTVYQMGYRLAALAGGALALVMAERTSWPTVYLTMGAILLVVGILGLWAPDTDASVIEAIEGENDDEHGLRQAGQVTPRVRGWALAGVGALWGWALIVVGVFMVRSLGSTPEARPDSVEFITRMGPLIVIATVVIPAFIAAWLVRQEKTGRNLLAASQPARSKGDRILDHLYRALVLPLTEFVGRMGWSLVLVLALVLTYRITDSVWGTFAYPFYLGELEYSKDEVAFASKFFGVGAVVLGLALGGYLLTALGRMQTLLLGAILAALTNLLYADLSVGGHGLAVASRFTGFSWAVEALGSDVRMAKLLLAIGLENLAIGIAGAAFVAWLSSIVAKGYSAVQYALLSSLTMLVGTLGRGALGQMIEERGYFDVFILTTAIGGVAVVLVIIEWMRSARKERLLPPDPEVSRAVPDSA</sequence>
<accession>A0A845B6W3</accession>
<feature type="transmembrane region" description="Helical" evidence="6">
    <location>
        <begin position="27"/>
        <end position="49"/>
    </location>
</feature>
<dbReference type="SUPFAM" id="SSF103473">
    <property type="entry name" value="MFS general substrate transporter"/>
    <property type="match status" value="1"/>
</dbReference>
<feature type="transmembrane region" description="Helical" evidence="6">
    <location>
        <begin position="283"/>
        <end position="303"/>
    </location>
</feature>
<feature type="transmembrane region" description="Helical" evidence="6">
    <location>
        <begin position="121"/>
        <end position="145"/>
    </location>
</feature>
<feature type="transmembrane region" description="Helical" evidence="6">
    <location>
        <begin position="391"/>
        <end position="409"/>
    </location>
</feature>
<feature type="transmembrane region" description="Helical" evidence="6">
    <location>
        <begin position="349"/>
        <end position="371"/>
    </location>
</feature>
<protein>
    <submittedName>
        <fullName evidence="7">MFS transporter</fullName>
    </submittedName>
</protein>
<feature type="transmembrane region" description="Helical" evidence="6">
    <location>
        <begin position="97"/>
        <end position="115"/>
    </location>
</feature>
<keyword evidence="4 6" id="KW-1133">Transmembrane helix</keyword>
<dbReference type="NCBIfam" id="TIGR00901">
    <property type="entry name" value="2A0125"/>
    <property type="match status" value="1"/>
</dbReference>
<evidence type="ECO:0000256" key="4">
    <source>
        <dbReference type="ARBA" id="ARBA00022989"/>
    </source>
</evidence>
<evidence type="ECO:0000256" key="5">
    <source>
        <dbReference type="ARBA" id="ARBA00023136"/>
    </source>
</evidence>
<dbReference type="PANTHER" id="PTHR12778:SF10">
    <property type="entry name" value="MAJOR FACILITATOR SUPERFAMILY DOMAIN-CONTAINING PROTEIN 3"/>
    <property type="match status" value="1"/>
</dbReference>
<dbReference type="InterPro" id="IPR036259">
    <property type="entry name" value="MFS_trans_sf"/>
</dbReference>
<evidence type="ECO:0000313" key="8">
    <source>
        <dbReference type="Proteomes" id="UP000431922"/>
    </source>
</evidence>
<dbReference type="AlphaFoldDB" id="A0A845B6W3"/>
<name>A0A845B6W3_9SPHN</name>
<dbReference type="PANTHER" id="PTHR12778">
    <property type="entry name" value="SOLUTE CARRIER FAMILY 33 ACETYL-COA TRANSPORTER -RELATED"/>
    <property type="match status" value="1"/>
</dbReference>
<evidence type="ECO:0000256" key="1">
    <source>
        <dbReference type="ARBA" id="ARBA00004141"/>
    </source>
</evidence>
<dbReference type="InterPro" id="IPR004752">
    <property type="entry name" value="AmpG_permease/AT-1"/>
</dbReference>
<feature type="transmembrane region" description="Helical" evidence="6">
    <location>
        <begin position="466"/>
        <end position="489"/>
    </location>
</feature>
<feature type="transmembrane region" description="Helical" evidence="6">
    <location>
        <begin position="501"/>
        <end position="519"/>
    </location>
</feature>
<feature type="transmembrane region" description="Helical" evidence="6">
    <location>
        <begin position="55"/>
        <end position="76"/>
    </location>
</feature>